<organism evidence="1 2">
    <name type="scientific">Allocoprobacillus halotolerans</name>
    <dbReference type="NCBI Taxonomy" id="2944914"/>
    <lineage>
        <taxon>Bacteria</taxon>
        <taxon>Bacillati</taxon>
        <taxon>Bacillota</taxon>
        <taxon>Erysipelotrichia</taxon>
        <taxon>Erysipelotrichales</taxon>
        <taxon>Erysipelotrichaceae</taxon>
        <taxon>Allocoprobacillus</taxon>
    </lineage>
</organism>
<proteinExistence type="predicted"/>
<dbReference type="InterPro" id="IPR026893">
    <property type="entry name" value="Tyr/Ser_Pase_IphP-type"/>
</dbReference>
<dbReference type="InterPro" id="IPR029021">
    <property type="entry name" value="Prot-tyrosine_phosphatase-like"/>
</dbReference>
<dbReference type="EMBL" id="CP101620">
    <property type="protein sequence ID" value="UTY39310.1"/>
    <property type="molecule type" value="Genomic_DNA"/>
</dbReference>
<evidence type="ECO:0000313" key="2">
    <source>
        <dbReference type="Proteomes" id="UP001060112"/>
    </source>
</evidence>
<protein>
    <submittedName>
        <fullName evidence="1">Tyrosine-protein phosphatase</fullName>
    </submittedName>
</protein>
<sequence>MLYMTREERQITLEKMSNTRDLGGYETQSGLYSRAHKYIRAAAPTYATAKDMQKLKDYGVKVVIDLRSDFEKECQPNPFQKKKILIIMK</sequence>
<dbReference type="RefSeq" id="WP_290140324.1">
    <property type="nucleotide sequence ID" value="NZ_CP101620.1"/>
</dbReference>
<evidence type="ECO:0000313" key="1">
    <source>
        <dbReference type="EMBL" id="UTY39310.1"/>
    </source>
</evidence>
<dbReference type="Gene3D" id="3.90.190.10">
    <property type="entry name" value="Protein tyrosine phosphatase superfamily"/>
    <property type="match status" value="1"/>
</dbReference>
<accession>A0ABY5I2X8</accession>
<dbReference type="Pfam" id="PF13350">
    <property type="entry name" value="Y_phosphatase3"/>
    <property type="match status" value="1"/>
</dbReference>
<reference evidence="1" key="1">
    <citation type="submission" date="2022-07" db="EMBL/GenBank/DDBJ databases">
        <title>Faecal culturing of patients with breast cancer.</title>
        <authorList>
            <person name="Teng N.M.Y."/>
            <person name="Kiu R."/>
            <person name="Evans R."/>
            <person name="Baker D.J."/>
            <person name="Zenner C."/>
            <person name="Robinson S.D."/>
            <person name="Hall L.J."/>
        </authorList>
    </citation>
    <scope>NUCLEOTIDE SEQUENCE</scope>
    <source>
        <strain evidence="1">LH1062</strain>
    </source>
</reference>
<gene>
    <name evidence="1" type="ORF">NMU03_00285</name>
</gene>
<dbReference type="Proteomes" id="UP001060112">
    <property type="component" value="Chromosome"/>
</dbReference>
<name>A0ABY5I2X8_9FIRM</name>
<keyword evidence="2" id="KW-1185">Reference proteome</keyword>
<dbReference type="SUPFAM" id="SSF52799">
    <property type="entry name" value="(Phosphotyrosine protein) phosphatases II"/>
    <property type="match status" value="1"/>
</dbReference>